<evidence type="ECO:0000313" key="1">
    <source>
        <dbReference type="EMBL" id="TWJ06734.1"/>
    </source>
</evidence>
<dbReference type="STRING" id="476157.GCA_001663155_00946"/>
<comment type="caution">
    <text evidence="1">The sequence shown here is derived from an EMBL/GenBank/DDBJ whole genome shotgun (WGS) entry which is preliminary data.</text>
</comment>
<keyword evidence="2" id="KW-1185">Reference proteome</keyword>
<protein>
    <recommendedName>
        <fullName evidence="3">Acetoacetate decarboxylase</fullName>
    </recommendedName>
</protein>
<dbReference type="Gene3D" id="2.40.400.10">
    <property type="entry name" value="Acetoacetate decarboxylase-like"/>
    <property type="match status" value="1"/>
</dbReference>
<dbReference type="AlphaFoldDB" id="A0A562UM89"/>
<dbReference type="RefSeq" id="WP_067598015.1">
    <property type="nucleotide sequence ID" value="NZ_CP015963.1"/>
</dbReference>
<accession>A0A562UM89</accession>
<evidence type="ECO:0000313" key="2">
    <source>
        <dbReference type="Proteomes" id="UP000320547"/>
    </source>
</evidence>
<dbReference type="OrthoDB" id="7432089at2"/>
<dbReference type="EMBL" id="VLLK01000002">
    <property type="protein sequence ID" value="TWJ06734.1"/>
    <property type="molecule type" value="Genomic_DNA"/>
</dbReference>
<dbReference type="SUPFAM" id="SSF160104">
    <property type="entry name" value="Acetoacetate decarboxylase-like"/>
    <property type="match status" value="1"/>
</dbReference>
<reference evidence="1 2" key="1">
    <citation type="submission" date="2019-07" db="EMBL/GenBank/DDBJ databases">
        <title>Genomic Encyclopedia of Archaeal and Bacterial Type Strains, Phase II (KMG-II): from individual species to whole genera.</title>
        <authorList>
            <person name="Goeker M."/>
        </authorList>
    </citation>
    <scope>NUCLEOTIDE SEQUENCE [LARGE SCALE GENOMIC DNA]</scope>
    <source>
        <strain evidence="1 2">ATCC BAA-2084</strain>
    </source>
</reference>
<name>A0A562UM89_9SPHN</name>
<dbReference type="Proteomes" id="UP000320547">
    <property type="component" value="Unassembled WGS sequence"/>
</dbReference>
<organism evidence="1 2">
    <name type="scientific">Altererythrobacter ishigakiensis</name>
    <dbReference type="NCBI Taxonomy" id="476157"/>
    <lineage>
        <taxon>Bacteria</taxon>
        <taxon>Pseudomonadati</taxon>
        <taxon>Pseudomonadota</taxon>
        <taxon>Alphaproteobacteria</taxon>
        <taxon>Sphingomonadales</taxon>
        <taxon>Erythrobacteraceae</taxon>
        <taxon>Altererythrobacter</taxon>
    </lineage>
</organism>
<proteinExistence type="predicted"/>
<evidence type="ECO:0008006" key="3">
    <source>
        <dbReference type="Google" id="ProtNLM"/>
    </source>
</evidence>
<dbReference type="InterPro" id="IPR023375">
    <property type="entry name" value="ADC_dom_sf"/>
</dbReference>
<gene>
    <name evidence="1" type="ORF">JN10_2270</name>
</gene>
<sequence length="413" mass="46654">MKQPRTNIWYVQSAASQDIPPPYYFPDVSVHAFVFEANVKAVQEYCDRFLNLGSKQERGFEYRAVPYWPYATLLFLNYPVMISAKKSELSVEEPNEGLPHGGMAFGHSRYEVPYSDRGIMRQREVFVAMPVIRYGLGAKGLVTESELEWIIPWIVVNKPWSCVCGREMLGLGKLLAGIDIDQGFFPDSFEGQVRMPGWKDERQGEMQGHYKFMKVSTGPILPTFRTSHSPEKSIETLLANSPVRWGMENMTGLSNFIDYASLGVIPTAMRTIGLKQYRDAGRPDKAIYQALVSCRSKYSNVRDLQLYDEGDVTIEFNRMGSFSNAIDTILGQPEAGQLSHFPGMPESEPATGRKVSVKAGLRFHADINYDKMSIVHEFPINPEGGTNSRPTTGDLTARWFRPFKGFFGRRPLP</sequence>